<feature type="non-terminal residue" evidence="1">
    <location>
        <position position="115"/>
    </location>
</feature>
<proteinExistence type="predicted"/>
<dbReference type="EMBL" id="WEIS01087371">
    <property type="protein sequence ID" value="NWI70121.1"/>
    <property type="molecule type" value="Genomic_DNA"/>
</dbReference>
<dbReference type="Proteomes" id="UP000660247">
    <property type="component" value="Unassembled WGS sequence"/>
</dbReference>
<dbReference type="Gene3D" id="2.60.40.1120">
    <property type="entry name" value="Carboxypeptidase-like, regulatory domain"/>
    <property type="match status" value="1"/>
</dbReference>
<evidence type="ECO:0000313" key="1">
    <source>
        <dbReference type="EMBL" id="NWI70121.1"/>
    </source>
</evidence>
<dbReference type="InterPro" id="IPR033214">
    <property type="entry name" value="AKIP1"/>
</dbReference>
<feature type="non-terminal residue" evidence="1">
    <location>
        <position position="1"/>
    </location>
</feature>
<dbReference type="AlphaFoldDB" id="A0A851DHM3"/>
<dbReference type="GO" id="GO:0005654">
    <property type="term" value="C:nucleoplasm"/>
    <property type="evidence" value="ECO:0007669"/>
    <property type="project" value="TreeGrafter"/>
</dbReference>
<reference evidence="1" key="1">
    <citation type="submission" date="2019-10" db="EMBL/GenBank/DDBJ databases">
        <title>Bird 10,000 Genomes (B10K) Project - Family phase.</title>
        <authorList>
            <person name="Zhang G."/>
        </authorList>
    </citation>
    <scope>NUCLEOTIDE SEQUENCE</scope>
    <source>
        <strain evidence="1">B10K-DU-002-69</strain>
        <tissue evidence="1">Muscle</tissue>
    </source>
</reference>
<comment type="caution">
    <text evidence="1">The sequence shown here is derived from an EMBL/GenBank/DDBJ whole genome shotgun (WGS) entry which is preliminary data.</text>
</comment>
<protein>
    <submittedName>
        <fullName evidence="1">AKIP1 protein</fullName>
    </submittedName>
</protein>
<keyword evidence="2" id="KW-1185">Reference proteome</keyword>
<dbReference type="OrthoDB" id="5945634at2759"/>
<dbReference type="GO" id="GO:1901222">
    <property type="term" value="P:regulation of non-canonical NF-kappaB signal transduction"/>
    <property type="evidence" value="ECO:0007669"/>
    <property type="project" value="InterPro"/>
</dbReference>
<organism evidence="1 2">
    <name type="scientific">Todus mexicanus</name>
    <name type="common">Puerto Rican tody</name>
    <dbReference type="NCBI Taxonomy" id="135184"/>
    <lineage>
        <taxon>Eukaryota</taxon>
        <taxon>Metazoa</taxon>
        <taxon>Chordata</taxon>
        <taxon>Craniata</taxon>
        <taxon>Vertebrata</taxon>
        <taxon>Euteleostomi</taxon>
        <taxon>Archelosauria</taxon>
        <taxon>Archosauria</taxon>
        <taxon>Dinosauria</taxon>
        <taxon>Saurischia</taxon>
        <taxon>Theropoda</taxon>
        <taxon>Coelurosauria</taxon>
        <taxon>Aves</taxon>
        <taxon>Neognathae</taxon>
        <taxon>Neoaves</taxon>
        <taxon>Telluraves</taxon>
        <taxon>Coraciimorphae</taxon>
        <taxon>Coraciiformes</taxon>
        <taxon>Todidae</taxon>
        <taxon>Todus</taxon>
    </lineage>
</organism>
<accession>A0A851DHM3</accession>
<dbReference type="PANTHER" id="PTHR14330">
    <property type="entry name" value="A-KINASE-INTERACTING PROTEIN 1"/>
    <property type="match status" value="1"/>
</dbReference>
<gene>
    <name evidence="1" type="primary">Akip1</name>
    <name evidence="1" type="ORF">TODMEX_R10388</name>
</gene>
<dbReference type="PANTHER" id="PTHR14330:SF2">
    <property type="entry name" value="A-KINASE-INTERACTING PROTEIN 1"/>
    <property type="match status" value="1"/>
</dbReference>
<evidence type="ECO:0000313" key="2">
    <source>
        <dbReference type="Proteomes" id="UP000660247"/>
    </source>
</evidence>
<name>A0A851DHM3_TODME</name>
<sequence>MALMLLHVIPSISIVVQKYYSHTAACRCEEHEMKHVCRYHGSQPGQGELESSEEEVSSNKPFFFPPIKTRHASKDFYIEVSPGTYSVTATSVNTVQQTHVVHVNAGQSIDLTFDL</sequence>